<evidence type="ECO:0000256" key="2">
    <source>
        <dbReference type="ARBA" id="ARBA00022516"/>
    </source>
</evidence>
<comment type="caution">
    <text evidence="11">The sequence shown here is derived from an EMBL/GenBank/DDBJ whole genome shotgun (WGS) entry which is preliminary data.</text>
</comment>
<proteinExistence type="predicted"/>
<evidence type="ECO:0000256" key="5">
    <source>
        <dbReference type="ARBA" id="ARBA00022989"/>
    </source>
</evidence>
<keyword evidence="2" id="KW-0444">Lipid biosynthesis</keyword>
<protein>
    <submittedName>
        <fullName evidence="11">Glycerol-3-phosphate acyltransferase</fullName>
    </submittedName>
</protein>
<evidence type="ECO:0000256" key="1">
    <source>
        <dbReference type="ARBA" id="ARBA00022475"/>
    </source>
</evidence>
<evidence type="ECO:0000313" key="11">
    <source>
        <dbReference type="EMBL" id="MBN2952423.1"/>
    </source>
</evidence>
<feature type="transmembrane region" description="Helical" evidence="10">
    <location>
        <begin position="71"/>
        <end position="96"/>
    </location>
</feature>
<reference evidence="11" key="1">
    <citation type="submission" date="2021-02" db="EMBL/GenBank/DDBJ databases">
        <title>Metagenome-assembled genomes from human diarrheal sample B26.</title>
        <authorList>
            <person name="Ateba T.P."/>
            <person name="Alayande K.A."/>
            <person name="Mwanza M."/>
        </authorList>
    </citation>
    <scope>NUCLEOTIDE SEQUENCE</scope>
    <source>
        <strain evidence="11">06WH</strain>
    </source>
</reference>
<dbReference type="Proteomes" id="UP000737612">
    <property type="component" value="Unassembled WGS sequence"/>
</dbReference>
<dbReference type="GO" id="GO:0005886">
    <property type="term" value="C:plasma membrane"/>
    <property type="evidence" value="ECO:0007669"/>
    <property type="project" value="InterPro"/>
</dbReference>
<dbReference type="InterPro" id="IPR003811">
    <property type="entry name" value="G3P_acylTferase_PlsY"/>
</dbReference>
<evidence type="ECO:0000256" key="6">
    <source>
        <dbReference type="ARBA" id="ARBA00023098"/>
    </source>
</evidence>
<keyword evidence="7 10" id="KW-0472">Membrane</keyword>
<evidence type="ECO:0000256" key="9">
    <source>
        <dbReference type="ARBA" id="ARBA00023264"/>
    </source>
</evidence>
<dbReference type="EMBL" id="JAFHBD010000006">
    <property type="protein sequence ID" value="MBN2952423.1"/>
    <property type="molecule type" value="Genomic_DNA"/>
</dbReference>
<dbReference type="GO" id="GO:0008654">
    <property type="term" value="P:phospholipid biosynthetic process"/>
    <property type="evidence" value="ECO:0007669"/>
    <property type="project" value="UniProtKB-KW"/>
</dbReference>
<keyword evidence="1" id="KW-1003">Cell membrane</keyword>
<evidence type="ECO:0000313" key="12">
    <source>
        <dbReference type="Proteomes" id="UP000737612"/>
    </source>
</evidence>
<keyword evidence="5 10" id="KW-1133">Transmembrane helix</keyword>
<evidence type="ECO:0000256" key="4">
    <source>
        <dbReference type="ARBA" id="ARBA00022692"/>
    </source>
</evidence>
<evidence type="ECO:0000256" key="8">
    <source>
        <dbReference type="ARBA" id="ARBA00023209"/>
    </source>
</evidence>
<gene>
    <name evidence="11" type="ORF">JTJ23_02245</name>
</gene>
<dbReference type="PANTHER" id="PTHR30309">
    <property type="entry name" value="INNER MEMBRANE PROTEIN YGIH"/>
    <property type="match status" value="1"/>
</dbReference>
<dbReference type="Pfam" id="PF02660">
    <property type="entry name" value="G3P_acyltransf"/>
    <property type="match status" value="1"/>
</dbReference>
<evidence type="ECO:0000256" key="3">
    <source>
        <dbReference type="ARBA" id="ARBA00022679"/>
    </source>
</evidence>
<feature type="transmembrane region" description="Helical" evidence="10">
    <location>
        <begin position="130"/>
        <end position="148"/>
    </location>
</feature>
<dbReference type="GO" id="GO:0043772">
    <property type="term" value="F:acyl-phosphate glycerol-3-phosphate acyltransferase activity"/>
    <property type="evidence" value="ECO:0007669"/>
    <property type="project" value="InterPro"/>
</dbReference>
<evidence type="ECO:0000256" key="10">
    <source>
        <dbReference type="SAM" id="Phobius"/>
    </source>
</evidence>
<keyword evidence="6" id="KW-0443">Lipid metabolism</keyword>
<keyword evidence="3" id="KW-0808">Transferase</keyword>
<dbReference type="SMART" id="SM01207">
    <property type="entry name" value="G3P_acyltransf"/>
    <property type="match status" value="1"/>
</dbReference>
<evidence type="ECO:0000256" key="7">
    <source>
        <dbReference type="ARBA" id="ARBA00023136"/>
    </source>
</evidence>
<feature type="transmembrane region" description="Helical" evidence="10">
    <location>
        <begin position="44"/>
        <end position="64"/>
    </location>
</feature>
<dbReference type="PANTHER" id="PTHR30309:SF0">
    <property type="entry name" value="GLYCEROL-3-PHOSPHATE ACYLTRANSFERASE-RELATED"/>
    <property type="match status" value="1"/>
</dbReference>
<keyword evidence="8" id="KW-0594">Phospholipid biosynthesis</keyword>
<name>A0A938ZCD6_9FIRM</name>
<keyword evidence="9" id="KW-1208">Phospholipid metabolism</keyword>
<sequence>MLTAYLFYSFFGYLSGSVLYSYLIPKYFCHVDVRTVNEDQNPGAFNAFSVAGLRIGLLCVLCDIGKGFLPVFLAAHSSAVSMSSWIFALILLAPVAGHAWPFLQPAKGGKAISVSFGVLLGLLPDLRPALLLAAFYLTFSLILIIQPHNLRSIVSFSGFAVAAQISRFLPSVRLGSLLVSLVVCFRHLFSLREHETENAAFTIQSLSAKIRKKQKKE</sequence>
<organism evidence="11 12">
    <name type="scientific">Fusicatenibacter saccharivorans</name>
    <dbReference type="NCBI Taxonomy" id="1150298"/>
    <lineage>
        <taxon>Bacteria</taxon>
        <taxon>Bacillati</taxon>
        <taxon>Bacillota</taxon>
        <taxon>Clostridia</taxon>
        <taxon>Lachnospirales</taxon>
        <taxon>Lachnospiraceae</taxon>
        <taxon>Fusicatenibacter</taxon>
    </lineage>
</organism>
<feature type="transmembrane region" description="Helical" evidence="10">
    <location>
        <begin position="5"/>
        <end position="24"/>
    </location>
</feature>
<keyword evidence="11" id="KW-0012">Acyltransferase</keyword>
<keyword evidence="4 10" id="KW-0812">Transmembrane</keyword>
<accession>A0A938ZCD6</accession>
<dbReference type="AlphaFoldDB" id="A0A938ZCD6"/>